<reference evidence="2" key="1">
    <citation type="submission" date="2015-04" db="EMBL/GenBank/DDBJ databases">
        <title>The genome sequence of the plant pathogenic Rhizarian Plasmodiophora brassicae reveals insights in its biotrophic life cycle and the origin of chitin synthesis.</title>
        <authorList>
            <person name="Schwelm A."/>
            <person name="Fogelqvist J."/>
            <person name="Knaust A."/>
            <person name="Julke S."/>
            <person name="Lilja T."/>
            <person name="Dhandapani V."/>
            <person name="Bonilla-Rosso G."/>
            <person name="Karlsson M."/>
            <person name="Shevchenko A."/>
            <person name="Choi S.R."/>
            <person name="Kim H.G."/>
            <person name="Park J.Y."/>
            <person name="Lim Y.P."/>
            <person name="Ludwig-Muller J."/>
            <person name="Dixelius C."/>
        </authorList>
    </citation>
    <scope>NUCLEOTIDE SEQUENCE</scope>
    <source>
        <tissue evidence="2">Potato root galls</tissue>
    </source>
</reference>
<dbReference type="EMBL" id="HACM01004961">
    <property type="protein sequence ID" value="CRZ05403.1"/>
    <property type="molecule type" value="Transcribed_RNA"/>
</dbReference>
<sequence length="136" mass="14471">LLGLLLVATGPTRYVATEPGCGWGEPLGSGQANAATTIASSTISDTMSPLQTGLHSTRMEHSTLESNLLQSNSVLAFDCSNNNRVHQFGESSSTNEWDSSSGSKFDASLISIGSQQLNKERKSLDCLIDLNRIPID</sequence>
<name>A0A0H5QTS2_9EUKA</name>
<feature type="non-terminal residue" evidence="2">
    <location>
        <position position="1"/>
    </location>
</feature>
<feature type="non-terminal residue" evidence="2">
    <location>
        <position position="136"/>
    </location>
</feature>
<feature type="chain" id="PRO_5005222808" evidence="1">
    <location>
        <begin position="18"/>
        <end position="136"/>
    </location>
</feature>
<organism evidence="2">
    <name type="scientific">Spongospora subterranea</name>
    <dbReference type="NCBI Taxonomy" id="70186"/>
    <lineage>
        <taxon>Eukaryota</taxon>
        <taxon>Sar</taxon>
        <taxon>Rhizaria</taxon>
        <taxon>Endomyxa</taxon>
        <taxon>Phytomyxea</taxon>
        <taxon>Plasmodiophorida</taxon>
        <taxon>Plasmodiophoridae</taxon>
        <taxon>Spongospora</taxon>
    </lineage>
</organism>
<protein>
    <submittedName>
        <fullName evidence="2">Uncharacterized protein</fullName>
    </submittedName>
</protein>
<proteinExistence type="predicted"/>
<accession>A0A0H5QTS2</accession>
<keyword evidence="1" id="KW-0732">Signal</keyword>
<dbReference type="AlphaFoldDB" id="A0A0H5QTS2"/>
<evidence type="ECO:0000256" key="1">
    <source>
        <dbReference type="SAM" id="SignalP"/>
    </source>
</evidence>
<evidence type="ECO:0000313" key="2">
    <source>
        <dbReference type="EMBL" id="CRZ05403.1"/>
    </source>
</evidence>
<feature type="signal peptide" evidence="1">
    <location>
        <begin position="1"/>
        <end position="17"/>
    </location>
</feature>